<proteinExistence type="predicted"/>
<dbReference type="Proteomes" id="UP000827609">
    <property type="component" value="Segment"/>
</dbReference>
<dbReference type="EMBL" id="MZ475896">
    <property type="protein sequence ID" value="QYW04989.1"/>
    <property type="molecule type" value="Genomic_DNA"/>
</dbReference>
<accession>A0AAE8BKU1</accession>
<evidence type="ECO:0000313" key="2">
    <source>
        <dbReference type="Proteomes" id="UP000827609"/>
    </source>
</evidence>
<name>A0AAE8BKU1_9CAUD</name>
<gene>
    <name evidence="1" type="ORF">pEaSNUABM7_00321</name>
</gene>
<reference evidence="1" key="1">
    <citation type="submission" date="2021-06" db="EMBL/GenBank/DDBJ databases">
        <title>Complete genome sequence of Erwinia phage pEa_SNUABM_7.</title>
        <authorList>
            <person name="Kim S.G."/>
            <person name="Park S.C."/>
        </authorList>
    </citation>
    <scope>NUCLEOTIDE SEQUENCE</scope>
</reference>
<sequence length="151" mass="16894">MKPIKATEADKALQNECMDAVAQCIILNTPDWRDVAIAGLRLYLVAAKMSGAEIPCMQFEHNGKPCRLSFKMNLVDEGEEFTPNEVNQAHQQEMIECILAKTEALGGYSYFDLFVCSGRLFMIGFDGMADTVPALMFRSDKKNYRVNLING</sequence>
<evidence type="ECO:0000313" key="1">
    <source>
        <dbReference type="EMBL" id="QYW04989.1"/>
    </source>
</evidence>
<protein>
    <submittedName>
        <fullName evidence="1">Uncharacterized protein</fullName>
    </submittedName>
</protein>
<keyword evidence="2" id="KW-1185">Reference proteome</keyword>
<organism evidence="1 2">
    <name type="scientific">Erwinia phage pEa_SNUABM_7</name>
    <dbReference type="NCBI Taxonomy" id="2866695"/>
    <lineage>
        <taxon>Viruses</taxon>
        <taxon>Duplodnaviria</taxon>
        <taxon>Heunggongvirae</taxon>
        <taxon>Uroviricota</taxon>
        <taxon>Caudoviricetes</taxon>
        <taxon>Snuvirus</taxon>
        <taxon>Snuvirus SNUABM7</taxon>
    </lineage>
</organism>